<sequence length="99" mass="10184">MGRTQRVLGTVAFVVLTAGCGDAGDVSFENNSSTAVRVVWGGDDSTVDAGGGMVVLGSGCLEGGVDVVYPDGRTVALEEPVCPDRVVEIDDSGVERRRP</sequence>
<evidence type="ECO:0000313" key="2">
    <source>
        <dbReference type="Proteomes" id="UP001555826"/>
    </source>
</evidence>
<name>A0ABV3PBQ5_9ACTN</name>
<dbReference type="PROSITE" id="PS51257">
    <property type="entry name" value="PROKAR_LIPOPROTEIN"/>
    <property type="match status" value="1"/>
</dbReference>
<proteinExistence type="predicted"/>
<gene>
    <name evidence="1" type="ORF">AB1207_20135</name>
</gene>
<reference evidence="1 2" key="1">
    <citation type="submission" date="2024-07" db="EMBL/GenBank/DDBJ databases">
        <authorList>
            <person name="Thanompreechachai J."/>
            <person name="Duangmal K."/>
        </authorList>
    </citation>
    <scope>NUCLEOTIDE SEQUENCE [LARGE SCALE GENOMIC DNA]</scope>
    <source>
        <strain evidence="1 2">KCTC 19886</strain>
    </source>
</reference>
<evidence type="ECO:0000313" key="1">
    <source>
        <dbReference type="EMBL" id="MEW9267067.1"/>
    </source>
</evidence>
<evidence type="ECO:0008006" key="3">
    <source>
        <dbReference type="Google" id="ProtNLM"/>
    </source>
</evidence>
<dbReference type="RefSeq" id="WP_367640255.1">
    <property type="nucleotide sequence ID" value="NZ_JBFNQN010000015.1"/>
</dbReference>
<comment type="caution">
    <text evidence="1">The sequence shown here is derived from an EMBL/GenBank/DDBJ whole genome shotgun (WGS) entry which is preliminary data.</text>
</comment>
<dbReference type="EMBL" id="JBFNQN010000015">
    <property type="protein sequence ID" value="MEW9267067.1"/>
    <property type="molecule type" value="Genomic_DNA"/>
</dbReference>
<organism evidence="1 2">
    <name type="scientific">Kineococcus endophyticus</name>
    <dbReference type="NCBI Taxonomy" id="1181883"/>
    <lineage>
        <taxon>Bacteria</taxon>
        <taxon>Bacillati</taxon>
        <taxon>Actinomycetota</taxon>
        <taxon>Actinomycetes</taxon>
        <taxon>Kineosporiales</taxon>
        <taxon>Kineosporiaceae</taxon>
        <taxon>Kineococcus</taxon>
    </lineage>
</organism>
<keyword evidence="2" id="KW-1185">Reference proteome</keyword>
<protein>
    <recommendedName>
        <fullName evidence="3">Lipoprotein</fullName>
    </recommendedName>
</protein>
<dbReference type="Proteomes" id="UP001555826">
    <property type="component" value="Unassembled WGS sequence"/>
</dbReference>
<accession>A0ABV3PBQ5</accession>